<evidence type="ECO:0000313" key="3">
    <source>
        <dbReference type="Proteomes" id="UP001143463"/>
    </source>
</evidence>
<dbReference type="AlphaFoldDB" id="A0A9W6L955"/>
<name>A0A9W6L955_9PSEU</name>
<evidence type="ECO:0000313" key="2">
    <source>
        <dbReference type="EMBL" id="GLL14299.1"/>
    </source>
</evidence>
<protein>
    <submittedName>
        <fullName evidence="2">Uncharacterized protein</fullName>
    </submittedName>
</protein>
<keyword evidence="1" id="KW-0812">Transmembrane</keyword>
<proteinExistence type="predicted"/>
<reference evidence="2" key="1">
    <citation type="journal article" date="2014" name="Int. J. Syst. Evol. Microbiol.">
        <title>Complete genome sequence of Corynebacterium casei LMG S-19264T (=DSM 44701T), isolated from a smear-ripened cheese.</title>
        <authorList>
            <consortium name="US DOE Joint Genome Institute (JGI-PGF)"/>
            <person name="Walter F."/>
            <person name="Albersmeier A."/>
            <person name="Kalinowski J."/>
            <person name="Ruckert C."/>
        </authorList>
    </citation>
    <scope>NUCLEOTIDE SEQUENCE</scope>
    <source>
        <strain evidence="2">VKM Ac-1069</strain>
    </source>
</reference>
<keyword evidence="1" id="KW-1133">Transmembrane helix</keyword>
<reference evidence="2" key="2">
    <citation type="submission" date="2023-01" db="EMBL/GenBank/DDBJ databases">
        <authorList>
            <person name="Sun Q."/>
            <person name="Evtushenko L."/>
        </authorList>
    </citation>
    <scope>NUCLEOTIDE SEQUENCE</scope>
    <source>
        <strain evidence="2">VKM Ac-1069</strain>
    </source>
</reference>
<gene>
    <name evidence="2" type="ORF">GCM10017577_54460</name>
</gene>
<keyword evidence="3" id="KW-1185">Reference proteome</keyword>
<evidence type="ECO:0000256" key="1">
    <source>
        <dbReference type="SAM" id="Phobius"/>
    </source>
</evidence>
<accession>A0A9W6L955</accession>
<sequence length="41" mass="4272">MLPLVATLLQSGFGGIAIVLYLSLAAVINVLGETRDRDLTG</sequence>
<keyword evidence="1" id="KW-0472">Membrane</keyword>
<dbReference type="EMBL" id="BSFQ01000030">
    <property type="protein sequence ID" value="GLL14299.1"/>
    <property type="molecule type" value="Genomic_DNA"/>
</dbReference>
<comment type="caution">
    <text evidence="2">The sequence shown here is derived from an EMBL/GenBank/DDBJ whole genome shotgun (WGS) entry which is preliminary data.</text>
</comment>
<feature type="transmembrane region" description="Helical" evidence="1">
    <location>
        <begin position="12"/>
        <end position="32"/>
    </location>
</feature>
<organism evidence="2 3">
    <name type="scientific">Pseudonocardia halophobica</name>
    <dbReference type="NCBI Taxonomy" id="29401"/>
    <lineage>
        <taxon>Bacteria</taxon>
        <taxon>Bacillati</taxon>
        <taxon>Actinomycetota</taxon>
        <taxon>Actinomycetes</taxon>
        <taxon>Pseudonocardiales</taxon>
        <taxon>Pseudonocardiaceae</taxon>
        <taxon>Pseudonocardia</taxon>
    </lineage>
</organism>
<dbReference type="Proteomes" id="UP001143463">
    <property type="component" value="Unassembled WGS sequence"/>
</dbReference>